<sequence>MRRSPAPLRTMHPKTSQRSVLFSRLSCGSRINRSGSNRHPSSKLSQNLIERAMKAQKVYTSSIYYGDDENKENIPPTEYFHHFGFIRSDNAQAESVRNGVAVTAPTPSMQRVDTQPKKHINTVHGIKIEEGMQNNNVVKKSDVVNREDGHYQRLKPNARLRQDGDFYEAETIQKPPYISGSANSSSRAAVAAGSGVGTTSPKQLQDSRIPAFCDKLRAIVKTSKKLAKTHKKFHKYHDEMTDFINQQLYVPIPRRANLKRLQEEANRANERATEAEARAANAEAELKRLKIILESKRSSAQLKALFGEMMMEDEEVDI</sequence>
<comment type="caution">
    <text evidence="2">The sequence shown here is derived from an EMBL/GenBank/DDBJ whole genome shotgun (WGS) entry which is preliminary data.</text>
</comment>
<accession>A0AA40ERN6</accession>
<dbReference type="AlphaFoldDB" id="A0AA40ERN6"/>
<evidence type="ECO:0000313" key="3">
    <source>
        <dbReference type="Proteomes" id="UP001172159"/>
    </source>
</evidence>
<organism evidence="2 3">
    <name type="scientific">Apiosordaria backusii</name>
    <dbReference type="NCBI Taxonomy" id="314023"/>
    <lineage>
        <taxon>Eukaryota</taxon>
        <taxon>Fungi</taxon>
        <taxon>Dikarya</taxon>
        <taxon>Ascomycota</taxon>
        <taxon>Pezizomycotina</taxon>
        <taxon>Sordariomycetes</taxon>
        <taxon>Sordariomycetidae</taxon>
        <taxon>Sordariales</taxon>
        <taxon>Lasiosphaeriaceae</taxon>
        <taxon>Apiosordaria</taxon>
    </lineage>
</organism>
<proteinExistence type="predicted"/>
<name>A0AA40ERN6_9PEZI</name>
<gene>
    <name evidence="2" type="ORF">B0T21DRAFT_447540</name>
</gene>
<dbReference type="Proteomes" id="UP001172159">
    <property type="component" value="Unassembled WGS sequence"/>
</dbReference>
<evidence type="ECO:0000313" key="2">
    <source>
        <dbReference type="EMBL" id="KAK0744273.1"/>
    </source>
</evidence>
<evidence type="ECO:0000256" key="1">
    <source>
        <dbReference type="SAM" id="Coils"/>
    </source>
</evidence>
<protein>
    <submittedName>
        <fullName evidence="2">Uncharacterized protein</fullName>
    </submittedName>
</protein>
<keyword evidence="1" id="KW-0175">Coiled coil</keyword>
<dbReference type="EMBL" id="JAUKTV010000002">
    <property type="protein sequence ID" value="KAK0744273.1"/>
    <property type="molecule type" value="Genomic_DNA"/>
</dbReference>
<keyword evidence="3" id="KW-1185">Reference proteome</keyword>
<feature type="coiled-coil region" evidence="1">
    <location>
        <begin position="255"/>
        <end position="299"/>
    </location>
</feature>
<reference evidence="2" key="1">
    <citation type="submission" date="2023-06" db="EMBL/GenBank/DDBJ databases">
        <title>Genome-scale phylogeny and comparative genomics of the fungal order Sordariales.</title>
        <authorList>
            <consortium name="Lawrence Berkeley National Laboratory"/>
            <person name="Hensen N."/>
            <person name="Bonometti L."/>
            <person name="Westerberg I."/>
            <person name="Brannstrom I.O."/>
            <person name="Guillou S."/>
            <person name="Cros-Aarteil S."/>
            <person name="Calhoun S."/>
            <person name="Haridas S."/>
            <person name="Kuo A."/>
            <person name="Mondo S."/>
            <person name="Pangilinan J."/>
            <person name="Riley R."/>
            <person name="Labutti K."/>
            <person name="Andreopoulos B."/>
            <person name="Lipzen A."/>
            <person name="Chen C."/>
            <person name="Yanf M."/>
            <person name="Daum C."/>
            <person name="Ng V."/>
            <person name="Clum A."/>
            <person name="Steindorff A."/>
            <person name="Ohm R."/>
            <person name="Martin F."/>
            <person name="Silar P."/>
            <person name="Natvig D."/>
            <person name="Lalanne C."/>
            <person name="Gautier V."/>
            <person name="Ament-Velasquez S.L."/>
            <person name="Kruys A."/>
            <person name="Hutchinson M.I."/>
            <person name="Powell A.J."/>
            <person name="Barry K."/>
            <person name="Miller A.N."/>
            <person name="Grigoriev I.V."/>
            <person name="Debuchy R."/>
            <person name="Gladieux P."/>
            <person name="Thoren M.H."/>
            <person name="Johannesson H."/>
        </authorList>
    </citation>
    <scope>NUCLEOTIDE SEQUENCE</scope>
    <source>
        <strain evidence="2">CBS 540.89</strain>
    </source>
</reference>